<accession>A0ABZ0YS38</accession>
<feature type="compositionally biased region" description="Basic and acidic residues" evidence="1">
    <location>
        <begin position="30"/>
        <end position="42"/>
    </location>
</feature>
<feature type="region of interest" description="Disordered" evidence="1">
    <location>
        <begin position="29"/>
        <end position="50"/>
    </location>
</feature>
<reference evidence="2 3" key="1">
    <citation type="submission" date="2023-11" db="EMBL/GenBank/DDBJ databases">
        <title>MicrobeMod: A computational toolkit for identifying prokaryotic methylation and restriction-modification with nanopore sequencing.</title>
        <authorList>
            <person name="Crits-Christoph A."/>
            <person name="Kang S.C."/>
            <person name="Lee H."/>
            <person name="Ostrov N."/>
        </authorList>
    </citation>
    <scope>NUCLEOTIDE SEQUENCE [LARGE SCALE GENOMIC DNA]</scope>
    <source>
        <strain evidence="2 3">ATCC BAA-805</strain>
    </source>
</reference>
<evidence type="ECO:0000313" key="3">
    <source>
        <dbReference type="Proteomes" id="UP001324794"/>
    </source>
</evidence>
<evidence type="ECO:0000256" key="1">
    <source>
        <dbReference type="SAM" id="MobiDB-lite"/>
    </source>
</evidence>
<organism evidence="2 3">
    <name type="scientific">Vreelandella neptunia</name>
    <dbReference type="NCBI Taxonomy" id="115551"/>
    <lineage>
        <taxon>Bacteria</taxon>
        <taxon>Pseudomonadati</taxon>
        <taxon>Pseudomonadota</taxon>
        <taxon>Gammaproteobacteria</taxon>
        <taxon>Oceanospirillales</taxon>
        <taxon>Halomonadaceae</taxon>
        <taxon>Vreelandella</taxon>
    </lineage>
</organism>
<gene>
    <name evidence="2" type="ORF">SR894_08525</name>
</gene>
<dbReference type="EMBL" id="CP140255">
    <property type="protein sequence ID" value="WQH14568.1"/>
    <property type="molecule type" value="Genomic_DNA"/>
</dbReference>
<dbReference type="RefSeq" id="WP_223288850.1">
    <property type="nucleotide sequence ID" value="NZ_CP140255.1"/>
</dbReference>
<proteinExistence type="predicted"/>
<keyword evidence="3" id="KW-1185">Reference proteome</keyword>
<dbReference type="Proteomes" id="UP001324794">
    <property type="component" value="Chromosome"/>
</dbReference>
<evidence type="ECO:0008006" key="4">
    <source>
        <dbReference type="Google" id="ProtNLM"/>
    </source>
</evidence>
<evidence type="ECO:0000313" key="2">
    <source>
        <dbReference type="EMBL" id="WQH14568.1"/>
    </source>
</evidence>
<sequence>MGNAQKIDQWLDPEYIQISRQEAARILGRSPKEFDRMRKDDADCPSGFKQGSERSARVLFRLADIYRYSQTLMERNESGNEEA</sequence>
<name>A0ABZ0YS38_9GAMM</name>
<protein>
    <recommendedName>
        <fullName evidence="4">DNA-binding protein</fullName>
    </recommendedName>
</protein>